<dbReference type="PANTHER" id="PTHR43732">
    <property type="entry name" value="RIBOSE 5-PHOSPHATE ISOMERASE-RELATED"/>
    <property type="match status" value="1"/>
</dbReference>
<keyword evidence="5" id="KW-1185">Reference proteome</keyword>
<dbReference type="Proteomes" id="UP000654279">
    <property type="component" value="Unassembled WGS sequence"/>
</dbReference>
<organism evidence="4 5">
    <name type="scientific">Luoshenia tenuis</name>
    <dbReference type="NCBI Taxonomy" id="2763654"/>
    <lineage>
        <taxon>Bacteria</taxon>
        <taxon>Bacillati</taxon>
        <taxon>Bacillota</taxon>
        <taxon>Clostridia</taxon>
        <taxon>Christensenellales</taxon>
        <taxon>Christensenellaceae</taxon>
        <taxon>Luoshenia</taxon>
    </lineage>
</organism>
<gene>
    <name evidence="4" type="ORF">H8699_09630</name>
</gene>
<evidence type="ECO:0000313" key="5">
    <source>
        <dbReference type="Proteomes" id="UP000654279"/>
    </source>
</evidence>
<name>A0A926D180_9FIRM</name>
<keyword evidence="2 4" id="KW-0413">Isomerase</keyword>
<feature type="active site" description="Proton acceptor" evidence="3">
    <location>
        <position position="69"/>
    </location>
</feature>
<evidence type="ECO:0000256" key="2">
    <source>
        <dbReference type="ARBA" id="ARBA00023235"/>
    </source>
</evidence>
<comment type="similarity">
    <text evidence="1">Belongs to the LacAB/RpiB family.</text>
</comment>
<dbReference type="Pfam" id="PF02502">
    <property type="entry name" value="LacAB_rpiB"/>
    <property type="match status" value="1"/>
</dbReference>
<dbReference type="GO" id="GO:0005975">
    <property type="term" value="P:carbohydrate metabolic process"/>
    <property type="evidence" value="ECO:0007669"/>
    <property type="project" value="InterPro"/>
</dbReference>
<evidence type="ECO:0000313" key="4">
    <source>
        <dbReference type="EMBL" id="MBC8529687.1"/>
    </source>
</evidence>
<dbReference type="RefSeq" id="WP_249285512.1">
    <property type="nucleotide sequence ID" value="NZ_JACRSO010000004.1"/>
</dbReference>
<protein>
    <submittedName>
        <fullName evidence="4">RpiB/LacA/LacB family sugar-phosphate isomerase</fullName>
    </submittedName>
</protein>
<dbReference type="GO" id="GO:0016861">
    <property type="term" value="F:intramolecular oxidoreductase activity, interconverting aldoses and ketoses"/>
    <property type="evidence" value="ECO:0007669"/>
    <property type="project" value="UniProtKB-ARBA"/>
</dbReference>
<comment type="caution">
    <text evidence="4">The sequence shown here is derived from an EMBL/GenBank/DDBJ whole genome shotgun (WGS) entry which is preliminary data.</text>
</comment>
<proteinExistence type="inferred from homology"/>
<feature type="active site" description="Proton donor" evidence="3">
    <location>
        <position position="102"/>
    </location>
</feature>
<dbReference type="SUPFAM" id="SSF89623">
    <property type="entry name" value="Ribose/Galactose isomerase RpiB/AlsB"/>
    <property type="match status" value="1"/>
</dbReference>
<accession>A0A926D180</accession>
<evidence type="ECO:0000256" key="1">
    <source>
        <dbReference type="ARBA" id="ARBA00008754"/>
    </source>
</evidence>
<dbReference type="PANTHER" id="PTHR43732:SF1">
    <property type="entry name" value="RIBOSE 5-PHOSPHATE ISOMERASE"/>
    <property type="match status" value="1"/>
</dbReference>
<dbReference type="PIRSF" id="PIRSF005384">
    <property type="entry name" value="RpiB_LacA_B"/>
    <property type="match status" value="1"/>
</dbReference>
<dbReference type="InterPro" id="IPR003500">
    <property type="entry name" value="RpiB_LacA_LacB"/>
</dbReference>
<dbReference type="Gene3D" id="3.40.1400.10">
    <property type="entry name" value="Sugar-phosphate isomerase, RpiB/LacA/LacB"/>
    <property type="match status" value="1"/>
</dbReference>
<dbReference type="NCBIfam" id="TIGR00689">
    <property type="entry name" value="rpiB_lacA_lacB"/>
    <property type="match status" value="1"/>
</dbReference>
<dbReference type="EMBL" id="JACRSO010000004">
    <property type="protein sequence ID" value="MBC8529687.1"/>
    <property type="molecule type" value="Genomic_DNA"/>
</dbReference>
<dbReference type="NCBIfam" id="NF004051">
    <property type="entry name" value="PRK05571.1"/>
    <property type="match status" value="1"/>
</dbReference>
<sequence length="153" mass="16681">MQQQLKIAMGCDPAAYDFKVEILRVMEQNGYSVYDVGCDSAQEGLFATEAKKVADLVVSGQVDRGILLCGTGQGMAMAANKVPGVRAALCFDIFQAIMSREHNNANILCTGAWMITVPEALRMIEAWLFANYAGHHQDGLALMDAYDREGREG</sequence>
<dbReference type="InterPro" id="IPR051812">
    <property type="entry name" value="SPI_LacAB/RpiB"/>
</dbReference>
<dbReference type="AlphaFoldDB" id="A0A926D180"/>
<evidence type="ECO:0000256" key="3">
    <source>
        <dbReference type="PIRSR" id="PIRSR005384-1"/>
    </source>
</evidence>
<reference evidence="4" key="1">
    <citation type="submission" date="2020-08" db="EMBL/GenBank/DDBJ databases">
        <title>Genome public.</title>
        <authorList>
            <person name="Liu C."/>
            <person name="Sun Q."/>
        </authorList>
    </citation>
    <scope>NUCLEOTIDE SEQUENCE</scope>
    <source>
        <strain evidence="4">NSJ-44</strain>
    </source>
</reference>
<dbReference type="InterPro" id="IPR036569">
    <property type="entry name" value="RpiB_LacA_LacB_sf"/>
</dbReference>